<dbReference type="CDD" id="cd09757">
    <property type="entry name" value="Cas8c_I-C"/>
    <property type="match status" value="1"/>
</dbReference>
<keyword evidence="2" id="KW-1185">Reference proteome</keyword>
<dbReference type="RefSeq" id="WP_066955667.1">
    <property type="nucleotide sequence ID" value="NZ_BCNX01000006.1"/>
</dbReference>
<reference evidence="1 2" key="1">
    <citation type="submission" date="2016-10" db="EMBL/GenBank/DDBJ databases">
        <authorList>
            <person name="Varghese N."/>
            <person name="Submissions S."/>
        </authorList>
    </citation>
    <scope>NUCLEOTIDE SEQUENCE [LARGE SCALE GENOMIC DNA]</scope>
    <source>
        <strain evidence="1 2">DSM 2373</strain>
    </source>
</reference>
<evidence type="ECO:0000313" key="2">
    <source>
        <dbReference type="Proteomes" id="UP000326500"/>
    </source>
</evidence>
<organism evidence="1 2">
    <name type="scientific">Methanoculleus thermophilus</name>
    <dbReference type="NCBI Taxonomy" id="2200"/>
    <lineage>
        <taxon>Archaea</taxon>
        <taxon>Methanobacteriati</taxon>
        <taxon>Methanobacteriota</taxon>
        <taxon>Stenosarchaea group</taxon>
        <taxon>Methanomicrobia</taxon>
        <taxon>Methanomicrobiales</taxon>
        <taxon>Methanomicrobiaceae</taxon>
        <taxon>Methanoculleus</taxon>
    </lineage>
</organism>
<name>A0A1G9BUE6_9EURY</name>
<dbReference type="InterPro" id="IPR010144">
    <property type="entry name" value="CRISPR-assoc_prot_Csd1-typ"/>
</dbReference>
<sequence length="627" mass="70851">MIIQSLCRYYDILAEDERAKIARFGYGPVDVSFALVISDDGEISYIVDLRSDNKKPRPRTEVVPLHMGRSGTQPPAYFLCDKAKYFFGVEKKKKGAISAADDNQEVIILEKGEKEDLLITKHSRDCFEDFKRLHRKILEDVDDPCVKRFLKFLDRWKPESFLDNTKLLEYKDEILNDSNLVIGCGGIYLHENDAVRAAWEKHLSQGIEKKQTSAQCLVSGRSASVARLHNKVVGVAGTHSSGAPLVAFNDDSFCSYGKKQGLNAPVSELAMFKYTTALNYLLARPEYHMRIADTTVVFWAETSGTACEDLALLFFDPREEADEDSEAESSGPARIQDWKRIELISDILDKVRRGQKVHTEDIGADPEANFYILGLSPNNARLAVRFWHVDTFGNFIARAARHHLDMEIVRGDYDPRYVSMYRLLRETVAPSSDSKAASPLLGGLVMRSILNGGPYPVQMYSAILNRAKVDQPINSIRAGFIKAYLLRLARAGLTNLREDMISVSLNEENQNVPYRLGRLFAVLEKVQADTNREMQSTITSKYFSSASTTPAVVFPVLLKLAQHHIAKSDWGFKTVQAIEETLEGVDEFPAYLSLEEQGMFMLGYYHQRKALYTKKEGKEDLQVRDHE</sequence>
<protein>
    <submittedName>
        <fullName evidence="1">CRISPR-associated protein, Csd1 family</fullName>
    </submittedName>
</protein>
<dbReference type="NCBIfam" id="TIGR01863">
    <property type="entry name" value="cas_Csd1"/>
    <property type="match status" value="1"/>
</dbReference>
<accession>A0A1G9BUE6</accession>
<dbReference type="Proteomes" id="UP000326500">
    <property type="component" value="Unassembled WGS sequence"/>
</dbReference>
<dbReference type="OrthoDB" id="110624at2157"/>
<dbReference type="STRING" id="2200.GCA_001571405_00739"/>
<dbReference type="Pfam" id="PF09709">
    <property type="entry name" value="Cas_Csd1"/>
    <property type="match status" value="1"/>
</dbReference>
<dbReference type="EMBL" id="FNFT01000011">
    <property type="protein sequence ID" value="SDK43046.1"/>
    <property type="molecule type" value="Genomic_DNA"/>
</dbReference>
<evidence type="ECO:0000313" key="1">
    <source>
        <dbReference type="EMBL" id="SDK43046.1"/>
    </source>
</evidence>
<dbReference type="AlphaFoldDB" id="A0A1G9BUE6"/>
<gene>
    <name evidence="1" type="ORF">SAMN04488571_1115</name>
</gene>
<proteinExistence type="predicted"/>